<gene>
    <name evidence="5" type="ORF">Ahy_B05g079600</name>
</gene>
<evidence type="ECO:0000256" key="2">
    <source>
        <dbReference type="ARBA" id="ARBA00023054"/>
    </source>
</evidence>
<dbReference type="PANTHER" id="PTHR31580:SF31">
    <property type="entry name" value="FILAMENT-LIKE PLANT PROTEIN"/>
    <property type="match status" value="1"/>
</dbReference>
<feature type="coiled-coil region" evidence="3">
    <location>
        <begin position="150"/>
        <end position="219"/>
    </location>
</feature>
<sequence>MDHKSWLWRKKSSEKAATDKANNTSKENEEVICLVENKKVQALLAEKEELEKDLKRLNDKLASTISDNKLRDEQVKKQTKIAQEAVTGWEKAEAEMVSMKQYLEESMQQQIVYEERVSHLDGALKECMQQLRFVREEQEQRIQDAVMKVSKEFEQARLVLEEQLSETTEELARSALENAHLNKSILAKENLIEDLKRQLTQAEADHNGLMIKLEFAEKDNTSLKYEVRVLGKELEIRNEEIEFNRRTADASHKQHLESARKIAKLESECQRLRLLVRKRLPGPAALAKMKNEVEMLGWESLDVKKKMVNSSNVIESSVDNPLEGTNRRITTLTEQLRAVQEENKTLKESLNRKASELQFSRSMLARTASKLLQLESQIEEFSKGQVALEQPRSILASHEFSLASMSDVSSDDKVSCAESWPSALVSELEILRSAKQKELLSCRSVGSSDINLMDDFIEMEKLAVISVEKASEPSHASLEADSGIKDLSETGPDENISEVVGKEIIPVSDHTADFATSNHETCSGDIFEGNIPGWLHHVVKMILERNFVTHKTLDDITEDIKVALGCLNNSDQCEFHSSKTRGHFETTDKPQSNSLVPQSGEVDVAEISSIKSRKQETGTDLSKSISKIVELIEGISMPAEAYDDSNPLCRRDGSSDNNLETTTDYMVRVLQWKTSELNNVLQRFLHLCYELLNGKADIEKFVAELTTTLDWIMNHCFSLQDVSSIRDAVKKQFDWDETRSENEAEIRMTSHFPEVDKLHLPKQQLSCVPLLTNSDGHDYQTKAMKNDHKEEFKSVNEVNCEAEKEVLESSLQTAARRTEPIMNQLQESEKTIASLRLELQNLKESNKALEGQIQNETSISADVDFQFTEAELKEAHHKVLALEVELENKNHHCEELEARCIELQLQLESMTKECSKDDILQKDKPLQSDWEITAATEKLAECQETILNLGKQLKALASPNDASFFDNVTAVEHNTTTSIITVPPKGIKVKSRSSLLDQMLADNDTKLKVDIASDRGSCPSSMTDFVQPLEKILVLNGLKGQDESSSVNSLAIVRAKKSGGRSLWKKLLGRKKKAKKKTHFLFNT</sequence>
<evidence type="ECO:0000256" key="1">
    <source>
        <dbReference type="ARBA" id="ARBA00005921"/>
    </source>
</evidence>
<dbReference type="EMBL" id="SDMP01000015">
    <property type="protein sequence ID" value="RYR11115.1"/>
    <property type="molecule type" value="Genomic_DNA"/>
</dbReference>
<proteinExistence type="inferred from homology"/>
<feature type="coiled-coil region" evidence="3">
    <location>
        <begin position="322"/>
        <end position="356"/>
    </location>
</feature>
<organism evidence="5 6">
    <name type="scientific">Arachis hypogaea</name>
    <name type="common">Peanut</name>
    <dbReference type="NCBI Taxonomy" id="3818"/>
    <lineage>
        <taxon>Eukaryota</taxon>
        <taxon>Viridiplantae</taxon>
        <taxon>Streptophyta</taxon>
        <taxon>Embryophyta</taxon>
        <taxon>Tracheophyta</taxon>
        <taxon>Spermatophyta</taxon>
        <taxon>Magnoliopsida</taxon>
        <taxon>eudicotyledons</taxon>
        <taxon>Gunneridae</taxon>
        <taxon>Pentapetalae</taxon>
        <taxon>rosids</taxon>
        <taxon>fabids</taxon>
        <taxon>Fabales</taxon>
        <taxon>Fabaceae</taxon>
        <taxon>Papilionoideae</taxon>
        <taxon>50 kb inversion clade</taxon>
        <taxon>dalbergioids sensu lato</taxon>
        <taxon>Dalbergieae</taxon>
        <taxon>Pterocarpus clade</taxon>
        <taxon>Arachis</taxon>
    </lineage>
</organism>
<keyword evidence="2 3" id="KW-0175">Coiled coil</keyword>
<dbReference type="InterPro" id="IPR008587">
    <property type="entry name" value="FPP_plant"/>
</dbReference>
<keyword evidence="6" id="KW-1185">Reference proteome</keyword>
<comment type="similarity">
    <text evidence="1">Belongs to the FPP family.</text>
</comment>
<evidence type="ECO:0000256" key="4">
    <source>
        <dbReference type="SAM" id="MobiDB-lite"/>
    </source>
</evidence>
<dbReference type="PANTHER" id="PTHR31580">
    <property type="entry name" value="FILAMENT-LIKE PLANT PROTEIN 4"/>
    <property type="match status" value="1"/>
</dbReference>
<dbReference type="STRING" id="3818.A0A444ZAB0"/>
<evidence type="ECO:0000313" key="6">
    <source>
        <dbReference type="Proteomes" id="UP000289738"/>
    </source>
</evidence>
<dbReference type="Proteomes" id="UP000289738">
    <property type="component" value="Chromosome B05"/>
</dbReference>
<dbReference type="AlphaFoldDB" id="A0A444ZAB0"/>
<dbReference type="Pfam" id="PF05911">
    <property type="entry name" value="FPP"/>
    <property type="match status" value="1"/>
</dbReference>
<evidence type="ECO:0008006" key="7">
    <source>
        <dbReference type="Google" id="ProtNLM"/>
    </source>
</evidence>
<evidence type="ECO:0000256" key="3">
    <source>
        <dbReference type="SAM" id="Coils"/>
    </source>
</evidence>
<comment type="caution">
    <text evidence="5">The sequence shown here is derived from an EMBL/GenBank/DDBJ whole genome shotgun (WGS) entry which is preliminary data.</text>
</comment>
<feature type="coiled-coil region" evidence="3">
    <location>
        <begin position="825"/>
        <end position="913"/>
    </location>
</feature>
<feature type="compositionally biased region" description="Basic and acidic residues" evidence="4">
    <location>
        <begin position="1"/>
        <end position="18"/>
    </location>
</feature>
<feature type="coiled-coil region" evidence="3">
    <location>
        <begin position="33"/>
        <end position="67"/>
    </location>
</feature>
<reference evidence="5 6" key="1">
    <citation type="submission" date="2019-01" db="EMBL/GenBank/DDBJ databases">
        <title>Sequencing of cultivated peanut Arachis hypogaea provides insights into genome evolution and oil improvement.</title>
        <authorList>
            <person name="Chen X."/>
        </authorList>
    </citation>
    <scope>NUCLEOTIDE SEQUENCE [LARGE SCALE GENOMIC DNA]</scope>
    <source>
        <strain evidence="6">cv. Fuhuasheng</strain>
        <tissue evidence="5">Leaves</tissue>
    </source>
</reference>
<feature type="region of interest" description="Disordered" evidence="4">
    <location>
        <begin position="1"/>
        <end position="25"/>
    </location>
</feature>
<accession>A0A444ZAB0</accession>
<evidence type="ECO:0000313" key="5">
    <source>
        <dbReference type="EMBL" id="RYR11115.1"/>
    </source>
</evidence>
<protein>
    <recommendedName>
        <fullName evidence="7">Filament-like plant protein</fullName>
    </recommendedName>
</protein>
<name>A0A444ZAB0_ARAHY</name>